<dbReference type="SUPFAM" id="SSF57903">
    <property type="entry name" value="FYVE/PHD zinc finger"/>
    <property type="match status" value="1"/>
</dbReference>
<keyword evidence="2 4" id="KW-0863">Zinc-finger</keyword>
<dbReference type="InterPro" id="IPR017455">
    <property type="entry name" value="Znf_FYVE-rel"/>
</dbReference>
<feature type="non-terminal residue" evidence="6">
    <location>
        <position position="1"/>
    </location>
</feature>
<evidence type="ECO:0000256" key="3">
    <source>
        <dbReference type="ARBA" id="ARBA00022833"/>
    </source>
</evidence>
<accession>A0ABP0HZG1</accession>
<dbReference type="Proteomes" id="UP001642464">
    <property type="component" value="Unassembled WGS sequence"/>
</dbReference>
<evidence type="ECO:0000256" key="4">
    <source>
        <dbReference type="PROSITE-ProRule" id="PRU00091"/>
    </source>
</evidence>
<dbReference type="CDD" id="cd11526">
    <property type="entry name" value="SYLF_FYVE"/>
    <property type="match status" value="1"/>
</dbReference>
<dbReference type="SMART" id="SM00064">
    <property type="entry name" value="FYVE"/>
    <property type="match status" value="1"/>
</dbReference>
<evidence type="ECO:0000259" key="5">
    <source>
        <dbReference type="PROSITE" id="PS50178"/>
    </source>
</evidence>
<dbReference type="InterPro" id="IPR011011">
    <property type="entry name" value="Znf_FYVE_PHD"/>
</dbReference>
<dbReference type="PANTHER" id="PTHR15629:SF2">
    <property type="entry name" value="SH3 DOMAIN-CONTAINING YSC84-LIKE PROTEIN 1"/>
    <property type="match status" value="1"/>
</dbReference>
<proteinExistence type="predicted"/>
<name>A0ABP0HZG1_9DINO</name>
<gene>
    <name evidence="6" type="ORF">SCF082_LOCUS4443</name>
</gene>
<evidence type="ECO:0000313" key="6">
    <source>
        <dbReference type="EMBL" id="CAK8995620.1"/>
    </source>
</evidence>
<organism evidence="6 7">
    <name type="scientific">Durusdinium trenchii</name>
    <dbReference type="NCBI Taxonomy" id="1381693"/>
    <lineage>
        <taxon>Eukaryota</taxon>
        <taxon>Sar</taxon>
        <taxon>Alveolata</taxon>
        <taxon>Dinophyceae</taxon>
        <taxon>Suessiales</taxon>
        <taxon>Symbiodiniaceae</taxon>
        <taxon>Durusdinium</taxon>
    </lineage>
</organism>
<evidence type="ECO:0000256" key="2">
    <source>
        <dbReference type="ARBA" id="ARBA00022771"/>
    </source>
</evidence>
<dbReference type="InterPro" id="IPR000306">
    <property type="entry name" value="Znf_FYVE"/>
</dbReference>
<keyword evidence="1" id="KW-0479">Metal-binding</keyword>
<evidence type="ECO:0000313" key="7">
    <source>
        <dbReference type="Proteomes" id="UP001642464"/>
    </source>
</evidence>
<feature type="domain" description="FYVE-type" evidence="5">
    <location>
        <begin position="59"/>
        <end position="120"/>
    </location>
</feature>
<protein>
    <submittedName>
        <fullName evidence="6">SH3 domain-containing protein PJ696.02</fullName>
    </submittedName>
</protein>
<dbReference type="InterPro" id="IPR007461">
    <property type="entry name" value="Ysc84_actin-binding"/>
</dbReference>
<sequence length="385" mass="41139">PGPDDGLTYQGFEDAVATTDAAAEDAFDFKYDSAKPWYMFGRATVDKTGGGGGPAWEPDSARTQCHSCGRTFDFFHRRSHCRYDGRLNCRACCSNFRLLPPSFGVREPQRVCNKCCEILDPMQDRLAATMSNSTRTLSPKPGAGAGQPSLISFSMSAEIQKACAAVDNFFAAGNTQNVIKDQYIPAMLLRMAKGVAFLQVWKMGFMFSARVASGIVVGRDRQGSWTAPSAIGLAGLGWGAQLGGEVSDFVIILNTESAVDAFSGKGQVSLGSQLSLAAGPLGRTGEASINVSDVGFAPCYTYSQTKGLFFGVSLEGAIIKERADVNDRFYGKHFDPKDILAGRVAPPKAAEPLYEALQRACSVDADSSRATETGVTSTNSLMQDI</sequence>
<dbReference type="Pfam" id="PF01363">
    <property type="entry name" value="FYVE"/>
    <property type="match status" value="1"/>
</dbReference>
<keyword evidence="3" id="KW-0862">Zinc</keyword>
<dbReference type="Pfam" id="PF04366">
    <property type="entry name" value="Ysc84"/>
    <property type="match status" value="1"/>
</dbReference>
<dbReference type="PROSITE" id="PS50178">
    <property type="entry name" value="ZF_FYVE"/>
    <property type="match status" value="1"/>
</dbReference>
<dbReference type="InterPro" id="IPR013083">
    <property type="entry name" value="Znf_RING/FYVE/PHD"/>
</dbReference>
<dbReference type="EMBL" id="CAXAMM010002294">
    <property type="protein sequence ID" value="CAK8995620.1"/>
    <property type="molecule type" value="Genomic_DNA"/>
</dbReference>
<reference evidence="6 7" key="1">
    <citation type="submission" date="2024-02" db="EMBL/GenBank/DDBJ databases">
        <authorList>
            <person name="Chen Y."/>
            <person name="Shah S."/>
            <person name="Dougan E. K."/>
            <person name="Thang M."/>
            <person name="Chan C."/>
        </authorList>
    </citation>
    <scope>NUCLEOTIDE SEQUENCE [LARGE SCALE GENOMIC DNA]</scope>
</reference>
<dbReference type="InterPro" id="IPR051702">
    <property type="entry name" value="SH3_domain_YSC84-like"/>
</dbReference>
<dbReference type="PANTHER" id="PTHR15629">
    <property type="entry name" value="SH3YL1 PROTEIN"/>
    <property type="match status" value="1"/>
</dbReference>
<evidence type="ECO:0000256" key="1">
    <source>
        <dbReference type="ARBA" id="ARBA00022723"/>
    </source>
</evidence>
<dbReference type="Gene3D" id="3.30.40.10">
    <property type="entry name" value="Zinc/RING finger domain, C3HC4 (zinc finger)"/>
    <property type="match status" value="1"/>
</dbReference>
<comment type="caution">
    <text evidence="6">The sequence shown here is derived from an EMBL/GenBank/DDBJ whole genome shotgun (WGS) entry which is preliminary data.</text>
</comment>
<keyword evidence="7" id="KW-1185">Reference proteome</keyword>